<evidence type="ECO:0000256" key="2">
    <source>
        <dbReference type="ARBA" id="ARBA00005528"/>
    </source>
</evidence>
<dbReference type="EC" id="2.1.1.193" evidence="3 12"/>
<keyword evidence="6 12" id="KW-0698">rRNA processing</keyword>
<evidence type="ECO:0000259" key="13">
    <source>
        <dbReference type="Pfam" id="PF04452"/>
    </source>
</evidence>
<dbReference type="InterPro" id="IPR046887">
    <property type="entry name" value="RsmE_PUA-like"/>
</dbReference>
<dbReference type="NCBIfam" id="NF008694">
    <property type="entry name" value="PRK11713.3-2"/>
    <property type="match status" value="1"/>
</dbReference>
<evidence type="ECO:0000313" key="15">
    <source>
        <dbReference type="EMBL" id="CEG20540.1"/>
    </source>
</evidence>
<dbReference type="PANTHER" id="PTHR30027">
    <property type="entry name" value="RIBOSOMAL RNA SMALL SUBUNIT METHYLTRANSFERASE E"/>
    <property type="match status" value="1"/>
</dbReference>
<evidence type="ECO:0000256" key="1">
    <source>
        <dbReference type="ARBA" id="ARBA00004496"/>
    </source>
</evidence>
<dbReference type="Pfam" id="PF04452">
    <property type="entry name" value="Methyltrans_RNA"/>
    <property type="match status" value="1"/>
</dbReference>
<dbReference type="InterPro" id="IPR015947">
    <property type="entry name" value="PUA-like_sf"/>
</dbReference>
<sequence>MVFKKKPVKIRLYYSDSALNKGEKVLLRSDQAHYIRDVMRARISDAVVLFDGITGDWFATISEISRKKVEVRVEHLVSEYVKSRDLMLCIALVKQDTMRSVVRQATEMGVTQIQPIRTEYSVVSDINVQKCRQWAIEAAEQCERQDIPEIASVMEFTHLNDLGKKLVLCDETGKGKMPAEVLRSKENLGIIIGPEGGFSERELVCAESFCEKMSLGHRILRVDTAVVAALAYVNEYYISLGIILEVLSTV</sequence>
<evidence type="ECO:0000256" key="6">
    <source>
        <dbReference type="ARBA" id="ARBA00022552"/>
    </source>
</evidence>
<comment type="subcellular location">
    <subcellularLocation>
        <location evidence="1 12">Cytoplasm</location>
    </subcellularLocation>
</comment>
<accession>A0A098EFG6</accession>
<dbReference type="GO" id="GO:0070042">
    <property type="term" value="F:rRNA (uridine-N3-)-methyltransferase activity"/>
    <property type="evidence" value="ECO:0007669"/>
    <property type="project" value="TreeGrafter"/>
</dbReference>
<dbReference type="InterPro" id="IPR029026">
    <property type="entry name" value="tRNA_m1G_MTases_N"/>
</dbReference>
<feature type="domain" description="Ribosomal RNA small subunit methyltransferase E PUA-like" evidence="14">
    <location>
        <begin position="28"/>
        <end position="74"/>
    </location>
</feature>
<dbReference type="PANTHER" id="PTHR30027:SF3">
    <property type="entry name" value="16S RRNA (URACIL(1498)-N(3))-METHYLTRANSFERASE"/>
    <property type="match status" value="1"/>
</dbReference>
<evidence type="ECO:0000256" key="10">
    <source>
        <dbReference type="ARBA" id="ARBA00025699"/>
    </source>
</evidence>
<dbReference type="RefSeq" id="WP_060757627.1">
    <property type="nucleotide sequence ID" value="NZ_CCXQ01000027.1"/>
</dbReference>
<dbReference type="Proteomes" id="UP000055047">
    <property type="component" value="Unassembled WGS sequence"/>
</dbReference>
<evidence type="ECO:0000256" key="9">
    <source>
        <dbReference type="ARBA" id="ARBA00022691"/>
    </source>
</evidence>
<dbReference type="EMBL" id="CCXQ01000027">
    <property type="protein sequence ID" value="CEG20540.1"/>
    <property type="molecule type" value="Genomic_DNA"/>
</dbReference>
<evidence type="ECO:0000256" key="11">
    <source>
        <dbReference type="ARBA" id="ARBA00047944"/>
    </source>
</evidence>
<organism evidence="15 16">
    <name type="scientific">Anaplasma phagocytophilum</name>
    <name type="common">Ehrlichia phagocytophila</name>
    <dbReference type="NCBI Taxonomy" id="948"/>
    <lineage>
        <taxon>Bacteria</taxon>
        <taxon>Pseudomonadati</taxon>
        <taxon>Pseudomonadota</taxon>
        <taxon>Alphaproteobacteria</taxon>
        <taxon>Rickettsiales</taxon>
        <taxon>Anaplasmataceae</taxon>
        <taxon>Anaplasma</taxon>
        <taxon>phagocytophilum group</taxon>
    </lineage>
</organism>
<dbReference type="InterPro" id="IPR006700">
    <property type="entry name" value="RsmE"/>
</dbReference>
<keyword evidence="5 12" id="KW-0963">Cytoplasm</keyword>
<comment type="similarity">
    <text evidence="2 12">Belongs to the RNA methyltransferase RsmE family.</text>
</comment>
<name>A0A098EFG6_ANAPH</name>
<dbReference type="Pfam" id="PF20260">
    <property type="entry name" value="PUA_4"/>
    <property type="match status" value="1"/>
</dbReference>
<comment type="catalytic activity">
    <reaction evidence="11 12">
        <text>uridine(1498) in 16S rRNA + S-adenosyl-L-methionine = N(3)-methyluridine(1498) in 16S rRNA + S-adenosyl-L-homocysteine + H(+)</text>
        <dbReference type="Rhea" id="RHEA:42920"/>
        <dbReference type="Rhea" id="RHEA-COMP:10283"/>
        <dbReference type="Rhea" id="RHEA-COMP:10284"/>
        <dbReference type="ChEBI" id="CHEBI:15378"/>
        <dbReference type="ChEBI" id="CHEBI:57856"/>
        <dbReference type="ChEBI" id="CHEBI:59789"/>
        <dbReference type="ChEBI" id="CHEBI:65315"/>
        <dbReference type="ChEBI" id="CHEBI:74502"/>
        <dbReference type="EC" id="2.1.1.193"/>
    </reaction>
</comment>
<dbReference type="Gene3D" id="2.40.240.20">
    <property type="entry name" value="Hypothetical PUA domain-like, domain 1"/>
    <property type="match status" value="1"/>
</dbReference>
<dbReference type="InterPro" id="IPR046886">
    <property type="entry name" value="RsmE_MTase_dom"/>
</dbReference>
<feature type="domain" description="Ribosomal RNA small subunit methyltransferase E methyltransferase" evidence="13">
    <location>
        <begin position="85"/>
        <end position="233"/>
    </location>
</feature>
<dbReference type="GO" id="GO:0005737">
    <property type="term" value="C:cytoplasm"/>
    <property type="evidence" value="ECO:0007669"/>
    <property type="project" value="UniProtKB-SubCell"/>
</dbReference>
<dbReference type="SUPFAM" id="SSF75217">
    <property type="entry name" value="alpha/beta knot"/>
    <property type="match status" value="1"/>
</dbReference>
<dbReference type="CDD" id="cd18084">
    <property type="entry name" value="RsmE-like"/>
    <property type="match status" value="1"/>
</dbReference>
<keyword evidence="8 12" id="KW-0808">Transferase</keyword>
<evidence type="ECO:0000256" key="8">
    <source>
        <dbReference type="ARBA" id="ARBA00022679"/>
    </source>
</evidence>
<evidence type="ECO:0000313" key="16">
    <source>
        <dbReference type="Proteomes" id="UP000055047"/>
    </source>
</evidence>
<evidence type="ECO:0000256" key="12">
    <source>
        <dbReference type="PIRNR" id="PIRNR015601"/>
    </source>
</evidence>
<protein>
    <recommendedName>
        <fullName evidence="4 12">Ribosomal RNA small subunit methyltransferase E</fullName>
        <ecNumber evidence="3 12">2.1.1.193</ecNumber>
    </recommendedName>
</protein>
<proteinExistence type="inferred from homology"/>
<dbReference type="AlphaFoldDB" id="A0A098EFG6"/>
<evidence type="ECO:0000256" key="3">
    <source>
        <dbReference type="ARBA" id="ARBA00012328"/>
    </source>
</evidence>
<dbReference type="NCBIfam" id="TIGR00046">
    <property type="entry name" value="RsmE family RNA methyltransferase"/>
    <property type="match status" value="1"/>
</dbReference>
<reference evidence="15 16" key="1">
    <citation type="submission" date="2014-09" db="EMBL/GenBank/DDBJ databases">
        <authorList>
            <person name="Loux Valentin"/>
            <person name="Dugat Thibaut"/>
        </authorList>
    </citation>
    <scope>NUCLEOTIDE SEQUENCE [LARGE SCALE GENOMIC DNA]</scope>
    <source>
        <strain evidence="15 16">BOV-10_179</strain>
    </source>
</reference>
<evidence type="ECO:0000256" key="7">
    <source>
        <dbReference type="ARBA" id="ARBA00022603"/>
    </source>
</evidence>
<dbReference type="InterPro" id="IPR029028">
    <property type="entry name" value="Alpha/beta_knot_MTases"/>
</dbReference>
<evidence type="ECO:0000256" key="4">
    <source>
        <dbReference type="ARBA" id="ARBA00013673"/>
    </source>
</evidence>
<keyword evidence="9 12" id="KW-0949">S-adenosyl-L-methionine</keyword>
<evidence type="ECO:0000256" key="5">
    <source>
        <dbReference type="ARBA" id="ARBA00022490"/>
    </source>
</evidence>
<dbReference type="PIRSF" id="PIRSF015601">
    <property type="entry name" value="MTase_slr0722"/>
    <property type="match status" value="1"/>
</dbReference>
<dbReference type="Gene3D" id="3.40.1280.10">
    <property type="match status" value="1"/>
</dbReference>
<evidence type="ECO:0000259" key="14">
    <source>
        <dbReference type="Pfam" id="PF20260"/>
    </source>
</evidence>
<comment type="function">
    <text evidence="10 12">Specifically methylates the N3 position of the uracil ring of uridine 1498 (m3U1498) in 16S rRNA. Acts on the fully assembled 30S ribosomal subunit.</text>
</comment>
<dbReference type="GO" id="GO:0070475">
    <property type="term" value="P:rRNA base methylation"/>
    <property type="evidence" value="ECO:0007669"/>
    <property type="project" value="TreeGrafter"/>
</dbReference>
<keyword evidence="7 12" id="KW-0489">Methyltransferase</keyword>
<dbReference type="SUPFAM" id="SSF88697">
    <property type="entry name" value="PUA domain-like"/>
    <property type="match status" value="1"/>
</dbReference>
<gene>
    <name evidence="15" type="ORF">ANAPHAGO_00858</name>
</gene>